<comment type="subcellular location">
    <subcellularLocation>
        <location evidence="1">Cell membrane</location>
        <topology evidence="1">Multi-pass membrane protein</topology>
    </subcellularLocation>
</comment>
<dbReference type="PANTHER" id="PTHR34584">
    <property type="entry name" value="NA(+)/H(+) ANTIPORTER SUBUNIT E1"/>
    <property type="match status" value="1"/>
</dbReference>
<keyword evidence="2" id="KW-1003">Cell membrane</keyword>
<gene>
    <name evidence="6" type="ORF">METZ01_LOCUS498189</name>
</gene>
<evidence type="ECO:0000313" key="6">
    <source>
        <dbReference type="EMBL" id="SVE45335.1"/>
    </source>
</evidence>
<keyword evidence="4" id="KW-1133">Transmembrane helix</keyword>
<dbReference type="PANTHER" id="PTHR34584:SF1">
    <property type="entry name" value="NA(+)_H(+) ANTIPORTER SUBUNIT E1"/>
    <property type="match status" value="1"/>
</dbReference>
<protein>
    <submittedName>
        <fullName evidence="6">Uncharacterized protein</fullName>
    </submittedName>
</protein>
<dbReference type="AlphaFoldDB" id="A0A383DM69"/>
<dbReference type="Pfam" id="PF01899">
    <property type="entry name" value="MNHE"/>
    <property type="match status" value="1"/>
</dbReference>
<evidence type="ECO:0000256" key="1">
    <source>
        <dbReference type="ARBA" id="ARBA00004651"/>
    </source>
</evidence>
<feature type="non-terminal residue" evidence="6">
    <location>
        <position position="91"/>
    </location>
</feature>
<dbReference type="GO" id="GO:0005886">
    <property type="term" value="C:plasma membrane"/>
    <property type="evidence" value="ECO:0007669"/>
    <property type="project" value="UniProtKB-SubCell"/>
</dbReference>
<sequence length="91" mass="9864">MLRACGLGAILVAFWLLLSGHYTGLLISLGVGSSALVVYLSIRMDVVDHEGVPLQVGGRCWLYLPWLLKEIFVANVAVAKIILHPKLPISP</sequence>
<dbReference type="GO" id="GO:0008324">
    <property type="term" value="F:monoatomic cation transmembrane transporter activity"/>
    <property type="evidence" value="ECO:0007669"/>
    <property type="project" value="InterPro"/>
</dbReference>
<keyword evidence="3" id="KW-0812">Transmembrane</keyword>
<evidence type="ECO:0000256" key="2">
    <source>
        <dbReference type="ARBA" id="ARBA00022475"/>
    </source>
</evidence>
<evidence type="ECO:0000256" key="4">
    <source>
        <dbReference type="ARBA" id="ARBA00022989"/>
    </source>
</evidence>
<reference evidence="6" key="1">
    <citation type="submission" date="2018-05" db="EMBL/GenBank/DDBJ databases">
        <authorList>
            <person name="Lanie J.A."/>
            <person name="Ng W.-L."/>
            <person name="Kazmierczak K.M."/>
            <person name="Andrzejewski T.M."/>
            <person name="Davidsen T.M."/>
            <person name="Wayne K.J."/>
            <person name="Tettelin H."/>
            <person name="Glass J.I."/>
            <person name="Rusch D."/>
            <person name="Podicherti R."/>
            <person name="Tsui H.-C.T."/>
            <person name="Winkler M.E."/>
        </authorList>
    </citation>
    <scope>NUCLEOTIDE SEQUENCE</scope>
</reference>
<dbReference type="InterPro" id="IPR002758">
    <property type="entry name" value="Cation_antiport_E"/>
</dbReference>
<evidence type="ECO:0000256" key="3">
    <source>
        <dbReference type="ARBA" id="ARBA00022692"/>
    </source>
</evidence>
<evidence type="ECO:0000256" key="5">
    <source>
        <dbReference type="ARBA" id="ARBA00023136"/>
    </source>
</evidence>
<name>A0A383DM69_9ZZZZ</name>
<keyword evidence="5" id="KW-0472">Membrane</keyword>
<proteinExistence type="predicted"/>
<organism evidence="6">
    <name type="scientific">marine metagenome</name>
    <dbReference type="NCBI Taxonomy" id="408172"/>
    <lineage>
        <taxon>unclassified sequences</taxon>
        <taxon>metagenomes</taxon>
        <taxon>ecological metagenomes</taxon>
    </lineage>
</organism>
<dbReference type="EMBL" id="UINC01218356">
    <property type="protein sequence ID" value="SVE45335.1"/>
    <property type="molecule type" value="Genomic_DNA"/>
</dbReference>
<accession>A0A383DM69</accession>